<dbReference type="EMBL" id="BAABLX010000049">
    <property type="protein sequence ID" value="GAA4953887.1"/>
    <property type="molecule type" value="Genomic_DNA"/>
</dbReference>
<evidence type="ECO:0000259" key="1">
    <source>
        <dbReference type="PROSITE" id="PS51725"/>
    </source>
</evidence>
<dbReference type="GO" id="GO:0016491">
    <property type="term" value="F:oxidoreductase activity"/>
    <property type="evidence" value="ECO:0007669"/>
    <property type="project" value="TreeGrafter"/>
</dbReference>
<dbReference type="Proteomes" id="UP001409585">
    <property type="component" value="Unassembled WGS sequence"/>
</dbReference>
<organism evidence="2 3">
    <name type="scientific">Halioxenophilus aromaticivorans</name>
    <dbReference type="NCBI Taxonomy" id="1306992"/>
    <lineage>
        <taxon>Bacteria</taxon>
        <taxon>Pseudomonadati</taxon>
        <taxon>Pseudomonadota</taxon>
        <taxon>Gammaproteobacteria</taxon>
        <taxon>Alteromonadales</taxon>
        <taxon>Alteromonadaceae</taxon>
        <taxon>Halioxenophilus</taxon>
    </lineage>
</organism>
<comment type="caution">
    <text evidence="2">The sequence shown here is derived from an EMBL/GenBank/DDBJ whole genome shotgun (WGS) entry which is preliminary data.</text>
</comment>
<dbReference type="AlphaFoldDB" id="A0AAV3U7M7"/>
<keyword evidence="3" id="KW-1185">Reference proteome</keyword>
<dbReference type="PANTHER" id="PTHR33336:SF3">
    <property type="entry name" value="ABM DOMAIN-CONTAINING PROTEIN"/>
    <property type="match status" value="1"/>
</dbReference>
<sequence>MSSKLSCLVYIEVKEGRAQDQIDLYNDIKPLVLAEPGCIKYELKRIKGSDTKFLLIEEWTSQEALDAHDATPHMIDADSKSPSFRVKPAEVVEVVDV</sequence>
<feature type="domain" description="ABM" evidence="1">
    <location>
        <begin position="5"/>
        <end position="94"/>
    </location>
</feature>
<gene>
    <name evidence="2" type="ORF">GCM10025791_37870</name>
</gene>
<evidence type="ECO:0000313" key="2">
    <source>
        <dbReference type="EMBL" id="GAA4953887.1"/>
    </source>
</evidence>
<reference evidence="3" key="1">
    <citation type="journal article" date="2019" name="Int. J. Syst. Evol. Microbiol.">
        <title>The Global Catalogue of Microorganisms (GCM) 10K type strain sequencing project: providing services to taxonomists for standard genome sequencing and annotation.</title>
        <authorList>
            <consortium name="The Broad Institute Genomics Platform"/>
            <consortium name="The Broad Institute Genome Sequencing Center for Infectious Disease"/>
            <person name="Wu L."/>
            <person name="Ma J."/>
        </authorList>
    </citation>
    <scope>NUCLEOTIDE SEQUENCE [LARGE SCALE GENOMIC DNA]</scope>
    <source>
        <strain evidence="3">JCM 19134</strain>
    </source>
</reference>
<dbReference type="Gene3D" id="3.30.70.100">
    <property type="match status" value="1"/>
</dbReference>
<dbReference type="RefSeq" id="WP_345426179.1">
    <property type="nucleotide sequence ID" value="NZ_AP031496.1"/>
</dbReference>
<dbReference type="SUPFAM" id="SSF54909">
    <property type="entry name" value="Dimeric alpha+beta barrel"/>
    <property type="match status" value="1"/>
</dbReference>
<dbReference type="GO" id="GO:0005829">
    <property type="term" value="C:cytosol"/>
    <property type="evidence" value="ECO:0007669"/>
    <property type="project" value="TreeGrafter"/>
</dbReference>
<proteinExistence type="predicted"/>
<dbReference type="InterPro" id="IPR011008">
    <property type="entry name" value="Dimeric_a/b-barrel"/>
</dbReference>
<dbReference type="InterPro" id="IPR050744">
    <property type="entry name" value="AI-2_Isomerase_LsrG"/>
</dbReference>
<dbReference type="PROSITE" id="PS51725">
    <property type="entry name" value="ABM"/>
    <property type="match status" value="1"/>
</dbReference>
<accession>A0AAV3U7M7</accession>
<protein>
    <recommendedName>
        <fullName evidence="1">ABM domain-containing protein</fullName>
    </recommendedName>
</protein>
<dbReference type="PANTHER" id="PTHR33336">
    <property type="entry name" value="QUINOL MONOOXYGENASE YGIN-RELATED"/>
    <property type="match status" value="1"/>
</dbReference>
<name>A0AAV3U7M7_9ALTE</name>
<evidence type="ECO:0000313" key="3">
    <source>
        <dbReference type="Proteomes" id="UP001409585"/>
    </source>
</evidence>
<dbReference type="InterPro" id="IPR007138">
    <property type="entry name" value="ABM_dom"/>
</dbReference>
<dbReference type="Pfam" id="PF03992">
    <property type="entry name" value="ABM"/>
    <property type="match status" value="1"/>
</dbReference>